<comment type="similarity">
    <text evidence="2 8">Belongs to the CorA metal ion transporter (MIT) (TC 1.A.35) family.</text>
</comment>
<dbReference type="InterPro" id="IPR045863">
    <property type="entry name" value="CorA_TM1_TM2"/>
</dbReference>
<reference evidence="11" key="1">
    <citation type="journal article" date="2019" name="Int. J. Syst. Evol. Microbiol.">
        <title>The Global Catalogue of Microorganisms (GCM) 10K type strain sequencing project: providing services to taxonomists for standard genome sequencing and annotation.</title>
        <authorList>
            <consortium name="The Broad Institute Genomics Platform"/>
            <consortium name="The Broad Institute Genome Sequencing Center for Infectious Disease"/>
            <person name="Wu L."/>
            <person name="Ma J."/>
        </authorList>
    </citation>
    <scope>NUCLEOTIDE SEQUENCE [LARGE SCALE GENOMIC DNA]</scope>
    <source>
        <strain evidence="11">KCTC 52368</strain>
    </source>
</reference>
<dbReference type="EMBL" id="JBHULB010000005">
    <property type="protein sequence ID" value="MFD2585648.1"/>
    <property type="molecule type" value="Genomic_DNA"/>
</dbReference>
<evidence type="ECO:0000256" key="9">
    <source>
        <dbReference type="SAM" id="MobiDB-lite"/>
    </source>
</evidence>
<evidence type="ECO:0000256" key="6">
    <source>
        <dbReference type="ARBA" id="ARBA00022989"/>
    </source>
</evidence>
<evidence type="ECO:0000256" key="7">
    <source>
        <dbReference type="ARBA" id="ARBA00023136"/>
    </source>
</evidence>
<dbReference type="CDD" id="cd12828">
    <property type="entry name" value="TmCorA-like_1"/>
    <property type="match status" value="1"/>
</dbReference>
<dbReference type="PANTHER" id="PTHR46494">
    <property type="entry name" value="CORA FAMILY METAL ION TRANSPORTER (EUROFUNG)"/>
    <property type="match status" value="1"/>
</dbReference>
<comment type="function">
    <text evidence="8">Mediates influx of magnesium ions.</text>
</comment>
<dbReference type="SUPFAM" id="SSF144083">
    <property type="entry name" value="Magnesium transport protein CorA, transmembrane region"/>
    <property type="match status" value="1"/>
</dbReference>
<feature type="transmembrane region" description="Helical" evidence="8">
    <location>
        <begin position="302"/>
        <end position="323"/>
    </location>
</feature>
<keyword evidence="8" id="KW-0460">Magnesium</keyword>
<protein>
    <recommendedName>
        <fullName evidence="8">Magnesium transport protein CorA</fullName>
    </recommendedName>
</protein>
<keyword evidence="5 8" id="KW-0812">Transmembrane</keyword>
<sequence length="360" mass="42009">MRKSKPVVKLKKSNRSKSKLGKAPGAITYIGNRKKQVTTISKISYDEKDYVLENISIDEIESALKNNQTSFVDVVGLTDETTIAQIGAKLNLNNLLLEDLVDTLQRPKIDEYEDYIFSVFKMLYINENAELVIEHVALTLFKDTVVVFQETDDDVFGEVIKRIENKFGRIRSRGADYLFFALLDAIVDNYFIVLDDIKNKLEILEDEVYNNPQKESARKIQYLKKEILRIRKWIFPVKELVNRLLNTEHELISKETKLFLQDTFDHCLEINEDIVLYREMSTSLMEMYMTNMSNKMNEVMKVLTVIASIFIPLTFIAGIYGMNFDNMPELHTANGYYYLWGVFILIFLGLLIYFKKKDWL</sequence>
<evidence type="ECO:0000256" key="5">
    <source>
        <dbReference type="ARBA" id="ARBA00022692"/>
    </source>
</evidence>
<evidence type="ECO:0000256" key="8">
    <source>
        <dbReference type="RuleBase" id="RU362010"/>
    </source>
</evidence>
<evidence type="ECO:0000256" key="3">
    <source>
        <dbReference type="ARBA" id="ARBA00022448"/>
    </source>
</evidence>
<dbReference type="InterPro" id="IPR004488">
    <property type="entry name" value="Mg/Co-transport_prot_CorA"/>
</dbReference>
<comment type="caution">
    <text evidence="10">The sequence shown here is derived from an EMBL/GenBank/DDBJ whole genome shotgun (WGS) entry which is preliminary data.</text>
</comment>
<evidence type="ECO:0000256" key="2">
    <source>
        <dbReference type="ARBA" id="ARBA00009765"/>
    </source>
</evidence>
<name>A0ABW5MTF5_9FLAO</name>
<accession>A0ABW5MTF5</accession>
<keyword evidence="3 8" id="KW-0813">Transport</keyword>
<evidence type="ECO:0000256" key="1">
    <source>
        <dbReference type="ARBA" id="ARBA00004651"/>
    </source>
</evidence>
<organism evidence="10 11">
    <name type="scientific">Croceitalea marina</name>
    <dbReference type="NCBI Taxonomy" id="1775166"/>
    <lineage>
        <taxon>Bacteria</taxon>
        <taxon>Pseudomonadati</taxon>
        <taxon>Bacteroidota</taxon>
        <taxon>Flavobacteriia</taxon>
        <taxon>Flavobacteriales</taxon>
        <taxon>Flavobacteriaceae</taxon>
        <taxon>Croceitalea</taxon>
    </lineage>
</organism>
<dbReference type="Gene3D" id="3.30.460.20">
    <property type="entry name" value="CorA soluble domain-like"/>
    <property type="match status" value="1"/>
</dbReference>
<dbReference type="PANTHER" id="PTHR46494:SF1">
    <property type="entry name" value="CORA FAMILY METAL ION TRANSPORTER (EUROFUNG)"/>
    <property type="match status" value="1"/>
</dbReference>
<feature type="transmembrane region" description="Helical" evidence="8">
    <location>
        <begin position="335"/>
        <end position="354"/>
    </location>
</feature>
<keyword evidence="4 8" id="KW-1003">Cell membrane</keyword>
<dbReference type="SUPFAM" id="SSF143865">
    <property type="entry name" value="CorA soluble domain-like"/>
    <property type="match status" value="1"/>
</dbReference>
<dbReference type="InterPro" id="IPR002523">
    <property type="entry name" value="MgTranspt_CorA/ZnTranspt_ZntB"/>
</dbReference>
<gene>
    <name evidence="8 10" type="primary">corA</name>
    <name evidence="10" type="ORF">ACFSQJ_01825</name>
</gene>
<dbReference type="Proteomes" id="UP001597526">
    <property type="component" value="Unassembled WGS sequence"/>
</dbReference>
<keyword evidence="11" id="KW-1185">Reference proteome</keyword>
<keyword evidence="8" id="KW-0406">Ion transport</keyword>
<feature type="region of interest" description="Disordered" evidence="9">
    <location>
        <begin position="1"/>
        <end position="20"/>
    </location>
</feature>
<keyword evidence="7 8" id="KW-0472">Membrane</keyword>
<dbReference type="InterPro" id="IPR045861">
    <property type="entry name" value="CorA_cytoplasmic_dom"/>
</dbReference>
<evidence type="ECO:0000313" key="10">
    <source>
        <dbReference type="EMBL" id="MFD2585648.1"/>
    </source>
</evidence>
<dbReference type="NCBIfam" id="TIGR00383">
    <property type="entry name" value="corA"/>
    <property type="match status" value="1"/>
</dbReference>
<comment type="subcellular location">
    <subcellularLocation>
        <location evidence="1">Cell membrane</location>
        <topology evidence="1">Multi-pass membrane protein</topology>
    </subcellularLocation>
    <subcellularLocation>
        <location evidence="8">Membrane</location>
        <topology evidence="8">Multi-pass membrane protein</topology>
    </subcellularLocation>
</comment>
<keyword evidence="6 8" id="KW-1133">Transmembrane helix</keyword>
<dbReference type="Gene3D" id="1.20.58.340">
    <property type="entry name" value="Magnesium transport protein CorA, transmembrane region"/>
    <property type="match status" value="2"/>
</dbReference>
<proteinExistence type="inferred from homology"/>
<evidence type="ECO:0000256" key="4">
    <source>
        <dbReference type="ARBA" id="ARBA00022475"/>
    </source>
</evidence>
<evidence type="ECO:0000313" key="11">
    <source>
        <dbReference type="Proteomes" id="UP001597526"/>
    </source>
</evidence>
<dbReference type="Pfam" id="PF01544">
    <property type="entry name" value="CorA"/>
    <property type="match status" value="1"/>
</dbReference>
<dbReference type="RefSeq" id="WP_377765075.1">
    <property type="nucleotide sequence ID" value="NZ_JBHULB010000005.1"/>
</dbReference>